<dbReference type="InterPro" id="IPR029045">
    <property type="entry name" value="ClpP/crotonase-like_dom_sf"/>
</dbReference>
<dbReference type="Proteomes" id="UP001241110">
    <property type="component" value="Unassembled WGS sequence"/>
</dbReference>
<dbReference type="RefSeq" id="WP_313981825.1">
    <property type="nucleotide sequence ID" value="NZ_JASJOS010000008.1"/>
</dbReference>
<dbReference type="SUPFAM" id="SSF52096">
    <property type="entry name" value="ClpP/crotonase"/>
    <property type="match status" value="1"/>
</dbReference>
<comment type="caution">
    <text evidence="1">The sequence shown here is derived from an EMBL/GenBank/DDBJ whole genome shotgun (WGS) entry which is preliminary data.</text>
</comment>
<evidence type="ECO:0008006" key="3">
    <source>
        <dbReference type="Google" id="ProtNLM"/>
    </source>
</evidence>
<protein>
    <recommendedName>
        <fullName evidence="3">Tail specific protease domain-containing protein</fullName>
    </recommendedName>
</protein>
<proteinExistence type="predicted"/>
<organism evidence="1 2">
    <name type="scientific">Xanthocytophaga flava</name>
    <dbReference type="NCBI Taxonomy" id="3048013"/>
    <lineage>
        <taxon>Bacteria</taxon>
        <taxon>Pseudomonadati</taxon>
        <taxon>Bacteroidota</taxon>
        <taxon>Cytophagia</taxon>
        <taxon>Cytophagales</taxon>
        <taxon>Rhodocytophagaceae</taxon>
        <taxon>Xanthocytophaga</taxon>
    </lineage>
</organism>
<evidence type="ECO:0000313" key="1">
    <source>
        <dbReference type="EMBL" id="MDJ1482567.1"/>
    </source>
</evidence>
<sequence>MENIRSVTFIVSGATALASELFINTLRPYLDVKLIGSQTYGKPVGFLGIHIDTYTLYIPNFSNVNAQGTTDYYTGFSPTITATDDVTHDFGDIEEECLATALSPLDGKRTRIQTNPKKQYSARSYASRQEEIWKGMIRKRLRLY</sequence>
<reference evidence="1" key="1">
    <citation type="submission" date="2023-05" db="EMBL/GenBank/DDBJ databases">
        <authorList>
            <person name="Zhang X."/>
        </authorList>
    </citation>
    <scope>NUCLEOTIDE SEQUENCE</scope>
    <source>
        <strain evidence="1">YF14B1</strain>
    </source>
</reference>
<dbReference type="Gene3D" id="3.90.226.10">
    <property type="entry name" value="2-enoyl-CoA Hydratase, Chain A, domain 1"/>
    <property type="match status" value="1"/>
</dbReference>
<gene>
    <name evidence="1" type="ORF">QNI16_18835</name>
</gene>
<dbReference type="EMBL" id="JASJOS010000008">
    <property type="protein sequence ID" value="MDJ1482567.1"/>
    <property type="molecule type" value="Genomic_DNA"/>
</dbReference>
<accession>A0AAE3U8D9</accession>
<evidence type="ECO:0000313" key="2">
    <source>
        <dbReference type="Proteomes" id="UP001241110"/>
    </source>
</evidence>
<dbReference type="AlphaFoldDB" id="A0AAE3U8D9"/>
<name>A0AAE3U8D9_9BACT</name>